<evidence type="ECO:0000259" key="7">
    <source>
        <dbReference type="PROSITE" id="PS50102"/>
    </source>
</evidence>
<dbReference type="Gene3D" id="1.25.40.10">
    <property type="entry name" value="Tetratricopeptide repeat domain"/>
    <property type="match status" value="2"/>
</dbReference>
<feature type="region of interest" description="Disordered" evidence="6">
    <location>
        <begin position="1076"/>
        <end position="1114"/>
    </location>
</feature>
<feature type="compositionally biased region" description="Basic and acidic residues" evidence="6">
    <location>
        <begin position="865"/>
        <end position="876"/>
    </location>
</feature>
<feature type="domain" description="RRM" evidence="7">
    <location>
        <begin position="604"/>
        <end position="677"/>
    </location>
</feature>
<dbReference type="CDD" id="cd12296">
    <property type="entry name" value="RRM1_Prp24"/>
    <property type="match status" value="1"/>
</dbReference>
<keyword evidence="3 5" id="KW-0694">RNA-binding</keyword>
<dbReference type="InterPro" id="IPR012677">
    <property type="entry name" value="Nucleotide-bd_a/b_plait_sf"/>
</dbReference>
<evidence type="ECO:0000256" key="1">
    <source>
        <dbReference type="ARBA" id="ARBA00004123"/>
    </source>
</evidence>
<feature type="domain" description="RRM" evidence="7">
    <location>
        <begin position="678"/>
        <end position="761"/>
    </location>
</feature>
<evidence type="ECO:0000256" key="5">
    <source>
        <dbReference type="PROSITE-ProRule" id="PRU00176"/>
    </source>
</evidence>
<feature type="domain" description="RRM" evidence="7">
    <location>
        <begin position="775"/>
        <end position="852"/>
    </location>
</feature>
<reference evidence="8 9" key="2">
    <citation type="journal article" date="2014" name="J. Gen. Appl. Microbiol.">
        <title>The early diverging ascomycetous budding yeast Saitoella complicata has three histone deacetylases belonging to the Clr6, Hos2, and Rpd3 lineages.</title>
        <authorList>
            <person name="Nishida H."/>
            <person name="Matsumoto T."/>
            <person name="Kondo S."/>
            <person name="Hamamoto M."/>
            <person name="Yoshikawa H."/>
        </authorList>
    </citation>
    <scope>NUCLEOTIDE SEQUENCE [LARGE SCALE GENOMIC DNA]</scope>
    <source>
        <strain evidence="8 9">NRRL Y-17804</strain>
    </source>
</reference>
<dbReference type="Gene3D" id="3.30.70.330">
    <property type="match status" value="4"/>
</dbReference>
<dbReference type="InterPro" id="IPR008847">
    <property type="entry name" value="Suf"/>
</dbReference>
<dbReference type="CDD" id="cd12299">
    <property type="entry name" value="RRM4_Prp24"/>
    <property type="match status" value="1"/>
</dbReference>
<dbReference type="InterPro" id="IPR031766">
    <property type="entry name" value="RRM_occluded"/>
</dbReference>
<dbReference type="GO" id="GO:0003723">
    <property type="term" value="F:RNA binding"/>
    <property type="evidence" value="ECO:0007669"/>
    <property type="project" value="UniProtKB-UniRule"/>
</dbReference>
<dbReference type="InterPro" id="IPR034397">
    <property type="entry name" value="Prp24_RRM1"/>
</dbReference>
<protein>
    <recommendedName>
        <fullName evidence="7">RRM domain-containing protein</fullName>
    </recommendedName>
</protein>
<dbReference type="Proteomes" id="UP000033140">
    <property type="component" value="Unassembled WGS sequence"/>
</dbReference>
<dbReference type="STRING" id="698492.A0A0E9NF35"/>
<evidence type="ECO:0000256" key="4">
    <source>
        <dbReference type="ARBA" id="ARBA00023242"/>
    </source>
</evidence>
<keyword evidence="9" id="KW-1185">Reference proteome</keyword>
<dbReference type="InterPro" id="IPR003107">
    <property type="entry name" value="HAT"/>
</dbReference>
<evidence type="ECO:0000313" key="9">
    <source>
        <dbReference type="Proteomes" id="UP000033140"/>
    </source>
</evidence>
<dbReference type="SMART" id="SM00386">
    <property type="entry name" value="HAT"/>
    <property type="match status" value="7"/>
</dbReference>
<dbReference type="Pfam" id="PF00076">
    <property type="entry name" value="RRM_1"/>
    <property type="match status" value="3"/>
</dbReference>
<evidence type="ECO:0000256" key="6">
    <source>
        <dbReference type="SAM" id="MobiDB-lite"/>
    </source>
</evidence>
<feature type="region of interest" description="Disordered" evidence="6">
    <location>
        <begin position="852"/>
        <end position="885"/>
    </location>
</feature>
<dbReference type="AlphaFoldDB" id="A0A0E9NF35"/>
<dbReference type="InterPro" id="IPR035979">
    <property type="entry name" value="RBD_domain_sf"/>
</dbReference>
<dbReference type="SUPFAM" id="SSF54928">
    <property type="entry name" value="RNA-binding domain, RBD"/>
    <property type="match status" value="2"/>
</dbReference>
<dbReference type="PANTHER" id="PTHR48025">
    <property type="entry name" value="OS02G0815200 PROTEIN"/>
    <property type="match status" value="1"/>
</dbReference>
<dbReference type="EMBL" id="BACD03000012">
    <property type="protein sequence ID" value="GAO48010.1"/>
    <property type="molecule type" value="Genomic_DNA"/>
</dbReference>
<dbReference type="Pfam" id="PF05843">
    <property type="entry name" value="Suf"/>
    <property type="match status" value="1"/>
</dbReference>
<keyword evidence="2" id="KW-0677">Repeat</keyword>
<accession>A0A0E9NF35</accession>
<organism evidence="8 9">
    <name type="scientific">Saitoella complicata (strain BCRC 22490 / CBS 7301 / JCM 7358 / NBRC 10748 / NRRL Y-17804)</name>
    <dbReference type="NCBI Taxonomy" id="698492"/>
    <lineage>
        <taxon>Eukaryota</taxon>
        <taxon>Fungi</taxon>
        <taxon>Dikarya</taxon>
        <taxon>Ascomycota</taxon>
        <taxon>Taphrinomycotina</taxon>
        <taxon>Taphrinomycotina incertae sedis</taxon>
        <taxon>Saitoella</taxon>
    </lineage>
</organism>
<evidence type="ECO:0000256" key="2">
    <source>
        <dbReference type="ARBA" id="ARBA00022737"/>
    </source>
</evidence>
<dbReference type="SMART" id="SM00360">
    <property type="entry name" value="RRM"/>
    <property type="match status" value="4"/>
</dbReference>
<dbReference type="InterPro" id="IPR050502">
    <property type="entry name" value="Euk_RNA-bind_prot"/>
</dbReference>
<dbReference type="Pfam" id="PF16842">
    <property type="entry name" value="RRM_occluded"/>
    <property type="match status" value="1"/>
</dbReference>
<gene>
    <name evidence="8" type="ORF">G7K_2198-t1</name>
</gene>
<dbReference type="SUPFAM" id="SSF48452">
    <property type="entry name" value="TPR-like"/>
    <property type="match status" value="1"/>
</dbReference>
<reference evidence="8 9" key="3">
    <citation type="journal article" date="2015" name="Genome Announc.">
        <title>Draft Genome Sequence of the Archiascomycetous Yeast Saitoella complicata.</title>
        <authorList>
            <person name="Yamauchi K."/>
            <person name="Kondo S."/>
            <person name="Hamamoto M."/>
            <person name="Takahashi Y."/>
            <person name="Ogura Y."/>
            <person name="Hayashi T."/>
            <person name="Nishida H."/>
        </authorList>
    </citation>
    <scope>NUCLEOTIDE SEQUENCE [LARGE SCALE GENOMIC DNA]</scope>
    <source>
        <strain evidence="8 9">NRRL Y-17804</strain>
    </source>
</reference>
<comment type="subcellular location">
    <subcellularLocation>
        <location evidence="1">Nucleus</location>
    </subcellularLocation>
</comment>
<dbReference type="GO" id="GO:0006396">
    <property type="term" value="P:RNA processing"/>
    <property type="evidence" value="ECO:0007669"/>
    <property type="project" value="InterPro"/>
</dbReference>
<dbReference type="InterPro" id="IPR000504">
    <property type="entry name" value="RRM_dom"/>
</dbReference>
<dbReference type="PANTHER" id="PTHR48025:SF1">
    <property type="entry name" value="RRM DOMAIN-CONTAINING PROTEIN"/>
    <property type="match status" value="1"/>
</dbReference>
<sequence>MADQEMSEVPMALPELTEADIESIASLTAHLASSPYDYQSHLTHISLLRRGGPALADELKSARESLHAYFPLTEQQWLEWLSDAKATMTVEEENVHVLELYERAVQDFLSVQLWEEYMDFVQERHWNYVNAPENQLAELFSDALVAKVYEDAVRATQYHVAASSQIWKRYIEWKQGQLESSLMSVADVRKLYLDRLAIPHLDLEGTFSNYSSFVSKYLEADYEVELVAANTIVANTRRLLHAREPFETSLKQSGNSAEAFAEYIHFEFTRREHEIPELRKALYERTMAAHPFSAGIWDEYVLYLIEVEGSVQELVPLLERSVRTCPWSGDLWGHYIRTLERLHAPEEEIEKIKDRAFSTGLLKSSLTETIKVHQAWIGFIKRDCEDWASDEGLEVYKEIKAASKDTLRSFKEKDPAHTLDYLEISIITLLNKPEKARDLFSLIARRGSSKLASFWLRYADWERRHGSLQHAREVYKGACLRPLDDVERVLEAWMTLEEEAGGVEDLERCLVMARKARKVDAARKAKEYAQFQAQVSAGAPVAVEAVGTLVEEAPVLPAGAAQAAVPIDNKRKLEQESSKASAPEPAPKKAKTDETQPQRDREHLTILVQNLPSAITDTRVRQFFRECGTVKSIQLTSTSDSSTAFVEFEAKEDVLMALTRNGRELEGKSIEIKEACGTTLWITNFPPLADEKWMRQTFGQFGEVVDVRFPSLTVNQHRRFCYLQMSGPGEAHAAVEALDGKELAELGEEGKGRLVVKISDPGKKVGRSGAMYEGREIYVTNVDFAADESTLKEFFGKYGTVEQVRLMPTKVPGRHRGAAFVIFGGREEAEKALGADGEKLLTRVLKVEKSEADPRKRVANAAPNRSERRAAQRGEGEGDGEGGQRITVEKKAAMVAHADMPPPPSKSEIRGKTLGVMNVAQTVNDAKLRALFEPFGSLRRVNLIPEHGGAVVEFDAVADAGKATMALEGAELSGRHIRIGTYEELMREPMLEKPAEAGMAASTKTMPRVMLPPQSVMRPMAARGRGRGRVGLGFVGGRSGIPVAVANKARAAGTQGGEQKTEVKKPLGNAAFREMFTKSSGPAAKKDPQDEAKQGEDGDTNGFRRISNLGSCKPRSNCVYSLKC</sequence>
<name>A0A0E9NF35_SAICN</name>
<proteinExistence type="predicted"/>
<feature type="compositionally biased region" description="Basic and acidic residues" evidence="6">
    <location>
        <begin position="586"/>
        <end position="601"/>
    </location>
</feature>
<feature type="region of interest" description="Disordered" evidence="6">
    <location>
        <begin position="571"/>
        <end position="601"/>
    </location>
</feature>
<dbReference type="PROSITE" id="PS50102">
    <property type="entry name" value="RRM"/>
    <property type="match status" value="4"/>
</dbReference>
<evidence type="ECO:0000256" key="3">
    <source>
        <dbReference type="ARBA" id="ARBA00022884"/>
    </source>
</evidence>
<dbReference type="InterPro" id="IPR011990">
    <property type="entry name" value="TPR-like_helical_dom_sf"/>
</dbReference>
<dbReference type="GO" id="GO:0005634">
    <property type="term" value="C:nucleus"/>
    <property type="evidence" value="ECO:0007669"/>
    <property type="project" value="UniProtKB-SubCell"/>
</dbReference>
<reference evidence="8 9" key="1">
    <citation type="journal article" date="2011" name="J. Gen. Appl. Microbiol.">
        <title>Draft genome sequencing of the enigmatic yeast Saitoella complicata.</title>
        <authorList>
            <person name="Nishida H."/>
            <person name="Hamamoto M."/>
            <person name="Sugiyama J."/>
        </authorList>
    </citation>
    <scope>NUCLEOTIDE SEQUENCE [LARGE SCALE GENOMIC DNA]</scope>
    <source>
        <strain evidence="8 9">NRRL Y-17804</strain>
    </source>
</reference>
<dbReference type="OMA" id="LWARYIL"/>
<feature type="domain" description="RRM" evidence="7">
    <location>
        <begin position="912"/>
        <end position="984"/>
    </location>
</feature>
<keyword evidence="4" id="KW-0539">Nucleus</keyword>
<evidence type="ECO:0000313" key="8">
    <source>
        <dbReference type="EMBL" id="GAO48010.1"/>
    </source>
</evidence>
<comment type="caution">
    <text evidence="8">The sequence shown here is derived from an EMBL/GenBank/DDBJ whole genome shotgun (WGS) entry which is preliminary data.</text>
</comment>
<feature type="compositionally biased region" description="Basic and acidic residues" evidence="6">
    <location>
        <begin position="1084"/>
        <end position="1096"/>
    </location>
</feature>